<dbReference type="GO" id="GO:0042132">
    <property type="term" value="F:fructose 1,6-bisphosphate 1-phosphatase activity"/>
    <property type="evidence" value="ECO:0007669"/>
    <property type="project" value="UniProtKB-EC"/>
</dbReference>
<dbReference type="AlphaFoldDB" id="A0A9X3HG85"/>
<dbReference type="Gene3D" id="3.60.21.10">
    <property type="match status" value="1"/>
</dbReference>
<keyword evidence="1" id="KW-0378">Hydrolase</keyword>
<dbReference type="InterPro" id="IPR029052">
    <property type="entry name" value="Metallo-depent_PP-like"/>
</dbReference>
<proteinExistence type="predicted"/>
<reference evidence="1" key="1">
    <citation type="submission" date="2022-12" db="EMBL/GenBank/DDBJ databases">
        <title>Genome of R. gnavus strain RSHDN_123.</title>
        <authorList>
            <person name="Abdugheni R."/>
        </authorList>
    </citation>
    <scope>NUCLEOTIDE SEQUENCE</scope>
    <source>
        <strain evidence="1">RSHDN_123</strain>
    </source>
</reference>
<evidence type="ECO:0000313" key="1">
    <source>
        <dbReference type="EMBL" id="MCZ7694933.1"/>
    </source>
</evidence>
<dbReference type="EMBL" id="JAPZED010000017">
    <property type="protein sequence ID" value="MCZ7694933.1"/>
    <property type="molecule type" value="Genomic_DNA"/>
</dbReference>
<comment type="caution">
    <text evidence="1">The sequence shown here is derived from an EMBL/GenBank/DDBJ whole genome shotgun (WGS) entry which is preliminary data.</text>
</comment>
<dbReference type="EC" id="3.1.3.11" evidence="1"/>
<name>A0A9X3HG85_MEDGN</name>
<evidence type="ECO:0000313" key="2">
    <source>
        <dbReference type="Proteomes" id="UP001148455"/>
    </source>
</evidence>
<accession>A0A9X3HG85</accession>
<sequence>MLYILGDILDREPNPIKIILDVMERPNVEVMAGNHCVMACFRAEGRGVYVWMI</sequence>
<dbReference type="SUPFAM" id="SSF56300">
    <property type="entry name" value="Metallo-dependent phosphatases"/>
    <property type="match status" value="1"/>
</dbReference>
<protein>
    <submittedName>
        <fullName evidence="1">Fructose-bisphosphatase class III</fullName>
        <ecNumber evidence="1">3.1.3.11</ecNumber>
    </submittedName>
</protein>
<gene>
    <name evidence="1" type="ORF">O8D18_12975</name>
</gene>
<dbReference type="Proteomes" id="UP001148455">
    <property type="component" value="Unassembled WGS sequence"/>
</dbReference>
<organism evidence="1 2">
    <name type="scientific">Mediterraneibacter gnavus</name>
    <name type="common">Ruminococcus gnavus</name>
    <dbReference type="NCBI Taxonomy" id="33038"/>
    <lineage>
        <taxon>Bacteria</taxon>
        <taxon>Bacillati</taxon>
        <taxon>Bacillota</taxon>
        <taxon>Clostridia</taxon>
        <taxon>Lachnospirales</taxon>
        <taxon>Lachnospiraceae</taxon>
        <taxon>Mediterraneibacter</taxon>
    </lineage>
</organism>